<feature type="domain" description="HTH cro/C1-type" evidence="2">
    <location>
        <begin position="33"/>
        <end position="89"/>
    </location>
</feature>
<dbReference type="Gene3D" id="1.10.260.40">
    <property type="entry name" value="lambda repressor-like DNA-binding domains"/>
    <property type="match status" value="1"/>
</dbReference>
<dbReference type="PANTHER" id="PTHR46558:SF4">
    <property type="entry name" value="DNA-BIDING PHAGE PROTEIN"/>
    <property type="match status" value="1"/>
</dbReference>
<dbReference type="PROSITE" id="PS50943">
    <property type="entry name" value="HTH_CROC1"/>
    <property type="match status" value="1"/>
</dbReference>
<sequence length="95" mass="11246">MPGFHTRSIKEVTAMAKNPVTEEEMCEIFSSNLRYLRKSRRWQLSQKTLARILHIPRKSIIHYESGRTLPPTYITYRMAAYFGCSMEELLTEKIY</sequence>
<keyword evidence="4" id="KW-1185">Reference proteome</keyword>
<organism evidence="3 4">
    <name type="scientific">Marvinbryantia formatexigens DSM 14469</name>
    <dbReference type="NCBI Taxonomy" id="478749"/>
    <lineage>
        <taxon>Bacteria</taxon>
        <taxon>Bacillati</taxon>
        <taxon>Bacillota</taxon>
        <taxon>Clostridia</taxon>
        <taxon>Lachnospirales</taxon>
        <taxon>Lachnospiraceae</taxon>
        <taxon>Marvinbryantia</taxon>
    </lineage>
</organism>
<dbReference type="SUPFAM" id="SSF47413">
    <property type="entry name" value="lambda repressor-like DNA-binding domains"/>
    <property type="match status" value="1"/>
</dbReference>
<dbReference type="Pfam" id="PF12844">
    <property type="entry name" value="HTH_19"/>
    <property type="match status" value="1"/>
</dbReference>
<keyword evidence="1 3" id="KW-0238">DNA-binding</keyword>
<evidence type="ECO:0000313" key="4">
    <source>
        <dbReference type="Proteomes" id="UP000005561"/>
    </source>
</evidence>
<dbReference type="PANTHER" id="PTHR46558">
    <property type="entry name" value="TRACRIPTIONAL REGULATORY PROTEIN-RELATED-RELATED"/>
    <property type="match status" value="1"/>
</dbReference>
<gene>
    <name evidence="3" type="ORF">BRYFOR_08963</name>
</gene>
<name>C6LJX6_9FIRM</name>
<evidence type="ECO:0000313" key="3">
    <source>
        <dbReference type="EMBL" id="EET59054.1"/>
    </source>
</evidence>
<protein>
    <submittedName>
        <fullName evidence="3">DNA-binding helix-turn-helix protein</fullName>
    </submittedName>
</protein>
<dbReference type="eggNOG" id="ENOG50336P2">
    <property type="taxonomic scope" value="Bacteria"/>
</dbReference>
<dbReference type="SMART" id="SM00530">
    <property type="entry name" value="HTH_XRE"/>
    <property type="match status" value="1"/>
</dbReference>
<evidence type="ECO:0000256" key="1">
    <source>
        <dbReference type="ARBA" id="ARBA00023125"/>
    </source>
</evidence>
<dbReference type="InterPro" id="IPR010982">
    <property type="entry name" value="Lambda_DNA-bd_dom_sf"/>
</dbReference>
<dbReference type="EMBL" id="ACCL02000022">
    <property type="protein sequence ID" value="EET59054.1"/>
    <property type="molecule type" value="Genomic_DNA"/>
</dbReference>
<proteinExistence type="predicted"/>
<dbReference type="CDD" id="cd00093">
    <property type="entry name" value="HTH_XRE"/>
    <property type="match status" value="1"/>
</dbReference>
<dbReference type="STRING" id="168384.SAMN05660368_03369"/>
<dbReference type="AlphaFoldDB" id="C6LJX6"/>
<dbReference type="Proteomes" id="UP000005561">
    <property type="component" value="Unassembled WGS sequence"/>
</dbReference>
<evidence type="ECO:0000259" key="2">
    <source>
        <dbReference type="PROSITE" id="PS50943"/>
    </source>
</evidence>
<comment type="caution">
    <text evidence="3">The sequence shown here is derived from an EMBL/GenBank/DDBJ whole genome shotgun (WGS) entry which is preliminary data.</text>
</comment>
<dbReference type="GO" id="GO:0003677">
    <property type="term" value="F:DNA binding"/>
    <property type="evidence" value="ECO:0007669"/>
    <property type="project" value="UniProtKB-KW"/>
</dbReference>
<accession>C6LJX6</accession>
<reference evidence="3" key="1">
    <citation type="submission" date="2009-07" db="EMBL/GenBank/DDBJ databases">
        <authorList>
            <person name="Weinstock G."/>
            <person name="Sodergren E."/>
            <person name="Clifton S."/>
            <person name="Fulton L."/>
            <person name="Fulton B."/>
            <person name="Courtney L."/>
            <person name="Fronick C."/>
            <person name="Harrison M."/>
            <person name="Strong C."/>
            <person name="Farmer C."/>
            <person name="Delahaunty K."/>
            <person name="Markovic C."/>
            <person name="Hall O."/>
            <person name="Minx P."/>
            <person name="Tomlinson C."/>
            <person name="Mitreva M."/>
            <person name="Nelson J."/>
            <person name="Hou S."/>
            <person name="Wollam A."/>
            <person name="Pepin K.H."/>
            <person name="Johnson M."/>
            <person name="Bhonagiri V."/>
            <person name="Nash W.E."/>
            <person name="Warren W."/>
            <person name="Chinwalla A."/>
            <person name="Mardis E.R."/>
            <person name="Wilson R.K."/>
        </authorList>
    </citation>
    <scope>NUCLEOTIDE SEQUENCE [LARGE SCALE GENOMIC DNA]</scope>
    <source>
        <strain evidence="3">DSM 14469</strain>
    </source>
</reference>
<dbReference type="InterPro" id="IPR001387">
    <property type="entry name" value="Cro/C1-type_HTH"/>
</dbReference>